<gene>
    <name evidence="5" type="ORF">PBF_13027</name>
</gene>
<feature type="domain" description="EamA" evidence="4">
    <location>
        <begin position="153"/>
        <end position="287"/>
    </location>
</feature>
<comment type="subcellular location">
    <subcellularLocation>
        <location evidence="1">Endomembrane system</location>
        <topology evidence="1">Multi-pass membrane protein</topology>
    </subcellularLocation>
</comment>
<evidence type="ECO:0000256" key="1">
    <source>
        <dbReference type="ARBA" id="ARBA00004127"/>
    </source>
</evidence>
<evidence type="ECO:0000313" key="6">
    <source>
        <dbReference type="Proteomes" id="UP000019270"/>
    </source>
</evidence>
<dbReference type="Proteomes" id="UP000019270">
    <property type="component" value="Unassembled WGS sequence"/>
</dbReference>
<dbReference type="InterPro" id="IPR037185">
    <property type="entry name" value="EmrE-like"/>
</dbReference>
<dbReference type="InterPro" id="IPR000620">
    <property type="entry name" value="EamA_dom"/>
</dbReference>
<evidence type="ECO:0000259" key="4">
    <source>
        <dbReference type="Pfam" id="PF00892"/>
    </source>
</evidence>
<reference evidence="6" key="1">
    <citation type="submission" date="2013-03" db="EMBL/GenBank/DDBJ databases">
        <title>Draft genome sequence of Bacillus firmus DS1.</title>
        <authorList>
            <person name="Peng D."/>
            <person name="Zhu L."/>
            <person name="Sun M."/>
        </authorList>
    </citation>
    <scope>NUCLEOTIDE SEQUENCE [LARGE SCALE GENOMIC DNA]</scope>
    <source>
        <strain evidence="6">DS1</strain>
    </source>
</reference>
<feature type="transmembrane region" description="Helical" evidence="3">
    <location>
        <begin position="96"/>
        <end position="118"/>
    </location>
</feature>
<feature type="transmembrane region" description="Helical" evidence="3">
    <location>
        <begin position="184"/>
        <end position="203"/>
    </location>
</feature>
<feature type="transmembrane region" description="Helical" evidence="3">
    <location>
        <begin position="215"/>
        <end position="233"/>
    </location>
</feature>
<reference evidence="5 6" key="2">
    <citation type="journal article" date="2016" name="Sci. Rep.">
        <title>A novel serine protease, Sep1, from Bacillus firmus DS-1 has nematicidal activity and degrades multiple intestinal-associated nematode proteins.</title>
        <authorList>
            <person name="Geng C."/>
            <person name="Nie X."/>
            <person name="Tang Z."/>
            <person name="Zhang Y."/>
            <person name="Lin J."/>
            <person name="Sun M."/>
            <person name="Peng D."/>
        </authorList>
    </citation>
    <scope>NUCLEOTIDE SEQUENCE [LARGE SCALE GENOMIC DNA]</scope>
    <source>
        <strain evidence="5 6">DS1</strain>
    </source>
</reference>
<dbReference type="GO" id="GO:0016020">
    <property type="term" value="C:membrane"/>
    <property type="evidence" value="ECO:0007669"/>
    <property type="project" value="InterPro"/>
</dbReference>
<feature type="transmembrane region" description="Helical" evidence="3">
    <location>
        <begin position="245"/>
        <end position="264"/>
    </location>
</feature>
<dbReference type="AlphaFoldDB" id="W7LFW1"/>
<dbReference type="PANTHER" id="PTHR22911">
    <property type="entry name" value="ACYL-MALONYL CONDENSING ENZYME-RELATED"/>
    <property type="match status" value="1"/>
</dbReference>
<feature type="transmembrane region" description="Helical" evidence="3">
    <location>
        <begin position="37"/>
        <end position="57"/>
    </location>
</feature>
<dbReference type="SUPFAM" id="SSF103481">
    <property type="entry name" value="Multidrug resistance efflux transporter EmrE"/>
    <property type="match status" value="2"/>
</dbReference>
<feature type="transmembrane region" description="Helical" evidence="3">
    <location>
        <begin position="127"/>
        <end position="146"/>
    </location>
</feature>
<feature type="transmembrane region" description="Helical" evidence="3">
    <location>
        <begin position="152"/>
        <end position="172"/>
    </location>
</feature>
<dbReference type="OrthoDB" id="6707571at2"/>
<feature type="transmembrane region" description="Helical" evidence="3">
    <location>
        <begin position="270"/>
        <end position="288"/>
    </location>
</feature>
<accession>W7LFW1</accession>
<dbReference type="EMBL" id="APVL01000008">
    <property type="protein sequence ID" value="EWG10909.1"/>
    <property type="molecule type" value="Genomic_DNA"/>
</dbReference>
<keyword evidence="3" id="KW-0812">Transmembrane</keyword>
<proteinExistence type="inferred from homology"/>
<evidence type="ECO:0000313" key="5">
    <source>
        <dbReference type="EMBL" id="EWG10909.1"/>
    </source>
</evidence>
<feature type="transmembrane region" description="Helical" evidence="3">
    <location>
        <begin position="69"/>
        <end position="90"/>
    </location>
</feature>
<organism evidence="5 6">
    <name type="scientific">Cytobacillus firmus DS1</name>
    <dbReference type="NCBI Taxonomy" id="1307436"/>
    <lineage>
        <taxon>Bacteria</taxon>
        <taxon>Bacillati</taxon>
        <taxon>Bacillota</taxon>
        <taxon>Bacilli</taxon>
        <taxon>Bacillales</taxon>
        <taxon>Bacillaceae</taxon>
        <taxon>Cytobacillus</taxon>
    </lineage>
</organism>
<keyword evidence="3" id="KW-0472">Membrane</keyword>
<dbReference type="PATRIC" id="fig|1307436.3.peg.2792"/>
<evidence type="ECO:0000256" key="2">
    <source>
        <dbReference type="ARBA" id="ARBA00007362"/>
    </source>
</evidence>
<feature type="domain" description="EamA" evidence="4">
    <location>
        <begin position="7"/>
        <end position="140"/>
    </location>
</feature>
<name>W7LFW1_CYTFI</name>
<dbReference type="Gene3D" id="1.10.3730.20">
    <property type="match status" value="2"/>
</dbReference>
<dbReference type="PANTHER" id="PTHR22911:SF79">
    <property type="entry name" value="MOBA-LIKE NTP TRANSFERASE DOMAIN-CONTAINING PROTEIN"/>
    <property type="match status" value="1"/>
</dbReference>
<dbReference type="eggNOG" id="COG0697">
    <property type="taxonomic scope" value="Bacteria"/>
</dbReference>
<comment type="caution">
    <text evidence="5">The sequence shown here is derived from an EMBL/GenBank/DDBJ whole genome shotgun (WGS) entry which is preliminary data.</text>
</comment>
<keyword evidence="3" id="KW-1133">Transmembrane helix</keyword>
<dbReference type="Pfam" id="PF00892">
    <property type="entry name" value="EamA"/>
    <property type="match status" value="2"/>
</dbReference>
<protein>
    <recommendedName>
        <fullName evidence="4">EamA domain-containing protein</fullName>
    </recommendedName>
</protein>
<comment type="similarity">
    <text evidence="2">Belongs to the EamA transporter family.</text>
</comment>
<sequence length="306" mass="32836">MKKLLPFLMIALGASLWGIIAVFVKGLGGYGFSAMEIVAVRVFFAAIFLVLIGIMRFRNCFKLESATDIRFFAGTGILSIVFFNYCYFTAMNQISISLAVVLLYTAPAFVTVLSYLFLKEGINLRKIAAVAGTIVGCILVAGLSAGSSDITLLGILTGLGAGFGYALYTIFGKFALRKYHPLTVTLYTFLVASVFLIPVTKLWTKASVFLNAEVLFLSIGLGFVPTVLAYFVYTWGLEKTDGSKAAVIATVEPVVAMLLGVTLYGENLDAIQIAGALLILSSVIIVNLPARKKNAGMAADSSRLEH</sequence>
<dbReference type="RefSeq" id="WP_035330227.1">
    <property type="nucleotide sequence ID" value="NZ_APVL01000008.1"/>
</dbReference>
<evidence type="ECO:0000256" key="3">
    <source>
        <dbReference type="SAM" id="Phobius"/>
    </source>
</evidence>